<evidence type="ECO:0000256" key="9">
    <source>
        <dbReference type="SAM" id="Phobius"/>
    </source>
</evidence>
<dbReference type="SUPFAM" id="SSF111352">
    <property type="entry name" value="Ammonium transporter"/>
    <property type="match status" value="1"/>
</dbReference>
<dbReference type="AlphaFoldDB" id="A0A0L0FMQ3"/>
<feature type="compositionally biased region" description="Polar residues" evidence="8">
    <location>
        <begin position="476"/>
        <end position="491"/>
    </location>
</feature>
<dbReference type="RefSeq" id="XP_014151215.1">
    <property type="nucleotide sequence ID" value="XM_014295740.1"/>
</dbReference>
<evidence type="ECO:0000256" key="6">
    <source>
        <dbReference type="ARBA" id="ARBA00023136"/>
    </source>
</evidence>
<keyword evidence="12" id="KW-1185">Reference proteome</keyword>
<feature type="transmembrane region" description="Helical" evidence="9">
    <location>
        <begin position="161"/>
        <end position="184"/>
    </location>
</feature>
<evidence type="ECO:0000256" key="1">
    <source>
        <dbReference type="ARBA" id="ARBA00004141"/>
    </source>
</evidence>
<dbReference type="EMBL" id="KQ242772">
    <property type="protein sequence ID" value="KNC77313.1"/>
    <property type="molecule type" value="Genomic_DNA"/>
</dbReference>
<feature type="transmembrane region" description="Helical" evidence="9">
    <location>
        <begin position="244"/>
        <end position="265"/>
    </location>
</feature>
<keyword evidence="4 9" id="KW-0812">Transmembrane</keyword>
<feature type="domain" description="Ammonium transporter AmtB-like" evidence="10">
    <location>
        <begin position="25"/>
        <end position="419"/>
    </location>
</feature>
<evidence type="ECO:0000313" key="11">
    <source>
        <dbReference type="EMBL" id="KNC77313.1"/>
    </source>
</evidence>
<accession>A0A0L0FMQ3</accession>
<feature type="compositionally biased region" description="Polar residues" evidence="8">
    <location>
        <begin position="518"/>
        <end position="543"/>
    </location>
</feature>
<dbReference type="eggNOG" id="KOG0682">
    <property type="taxonomic scope" value="Eukaryota"/>
</dbReference>
<feature type="transmembrane region" description="Helical" evidence="9">
    <location>
        <begin position="20"/>
        <end position="41"/>
    </location>
</feature>
<dbReference type="STRING" id="667725.A0A0L0FMQ3"/>
<keyword evidence="5 9" id="KW-1133">Transmembrane helix</keyword>
<dbReference type="InterPro" id="IPR024041">
    <property type="entry name" value="NH4_transpt_AmtB-like_dom"/>
</dbReference>
<organism evidence="11 12">
    <name type="scientific">Sphaeroforma arctica JP610</name>
    <dbReference type="NCBI Taxonomy" id="667725"/>
    <lineage>
        <taxon>Eukaryota</taxon>
        <taxon>Ichthyosporea</taxon>
        <taxon>Ichthyophonida</taxon>
        <taxon>Sphaeroforma</taxon>
    </lineage>
</organism>
<feature type="transmembrane region" description="Helical" evidence="9">
    <location>
        <begin position="53"/>
        <end position="74"/>
    </location>
</feature>
<evidence type="ECO:0000259" key="10">
    <source>
        <dbReference type="Pfam" id="PF00909"/>
    </source>
</evidence>
<dbReference type="PANTHER" id="PTHR11730:SF6">
    <property type="entry name" value="AMMONIUM TRANSPORTER"/>
    <property type="match status" value="1"/>
</dbReference>
<dbReference type="OrthoDB" id="534912at2759"/>
<name>A0A0L0FMQ3_9EUKA</name>
<keyword evidence="7" id="KW-0924">Ammonia transport</keyword>
<dbReference type="PANTHER" id="PTHR11730">
    <property type="entry name" value="AMMONIUM TRANSPORTER"/>
    <property type="match status" value="1"/>
</dbReference>
<comment type="subcellular location">
    <subcellularLocation>
        <location evidence="1">Membrane</location>
        <topology evidence="1">Multi-pass membrane protein</topology>
    </subcellularLocation>
</comment>
<dbReference type="InterPro" id="IPR029020">
    <property type="entry name" value="Ammonium/urea_transptr"/>
</dbReference>
<feature type="transmembrane region" description="Helical" evidence="9">
    <location>
        <begin position="129"/>
        <end position="149"/>
    </location>
</feature>
<keyword evidence="6 9" id="KW-0472">Membrane</keyword>
<evidence type="ECO:0000256" key="7">
    <source>
        <dbReference type="ARBA" id="ARBA00023177"/>
    </source>
</evidence>
<evidence type="ECO:0000256" key="4">
    <source>
        <dbReference type="ARBA" id="ARBA00022692"/>
    </source>
</evidence>
<feature type="transmembrane region" description="Helical" evidence="9">
    <location>
        <begin position="204"/>
        <end position="224"/>
    </location>
</feature>
<feature type="region of interest" description="Disordered" evidence="8">
    <location>
        <begin position="466"/>
        <end position="601"/>
    </location>
</feature>
<dbReference type="GeneID" id="25910730"/>
<gene>
    <name evidence="11" type="ORF">SARC_10226</name>
</gene>
<dbReference type="GO" id="GO:0008519">
    <property type="term" value="F:ammonium channel activity"/>
    <property type="evidence" value="ECO:0007669"/>
    <property type="project" value="InterPro"/>
</dbReference>
<comment type="similarity">
    <text evidence="2">Belongs to the ammonia transporter channel (TC 1.A.11.2) family.</text>
</comment>
<dbReference type="Proteomes" id="UP000054560">
    <property type="component" value="Unassembled WGS sequence"/>
</dbReference>
<dbReference type="GO" id="GO:0005886">
    <property type="term" value="C:plasma membrane"/>
    <property type="evidence" value="ECO:0007669"/>
    <property type="project" value="TreeGrafter"/>
</dbReference>
<dbReference type="GO" id="GO:0097272">
    <property type="term" value="P:ammonium homeostasis"/>
    <property type="evidence" value="ECO:0007669"/>
    <property type="project" value="TreeGrafter"/>
</dbReference>
<evidence type="ECO:0000256" key="2">
    <source>
        <dbReference type="ARBA" id="ARBA00005887"/>
    </source>
</evidence>
<feature type="transmembrane region" description="Helical" evidence="9">
    <location>
        <begin position="333"/>
        <end position="353"/>
    </location>
</feature>
<feature type="transmembrane region" description="Helical" evidence="9">
    <location>
        <begin position="373"/>
        <end position="394"/>
    </location>
</feature>
<feature type="transmembrane region" description="Helical" evidence="9">
    <location>
        <begin position="94"/>
        <end position="117"/>
    </location>
</feature>
<protein>
    <recommendedName>
        <fullName evidence="10">Ammonium transporter AmtB-like domain-containing protein</fullName>
    </recommendedName>
</protein>
<feature type="compositionally biased region" description="Polar residues" evidence="8">
    <location>
        <begin position="559"/>
        <end position="588"/>
    </location>
</feature>
<evidence type="ECO:0000313" key="12">
    <source>
        <dbReference type="Proteomes" id="UP000054560"/>
    </source>
</evidence>
<evidence type="ECO:0000256" key="5">
    <source>
        <dbReference type="ARBA" id="ARBA00022989"/>
    </source>
</evidence>
<proteinExistence type="inferred from homology"/>
<dbReference type="Pfam" id="PF00909">
    <property type="entry name" value="Ammonium_transp"/>
    <property type="match status" value="1"/>
</dbReference>
<dbReference type="Gene3D" id="1.10.3430.10">
    <property type="entry name" value="Ammonium transporter AmtB like domains"/>
    <property type="match status" value="1"/>
</dbReference>
<reference evidence="11 12" key="1">
    <citation type="submission" date="2011-02" db="EMBL/GenBank/DDBJ databases">
        <title>The Genome Sequence of Sphaeroforma arctica JP610.</title>
        <authorList>
            <consortium name="The Broad Institute Genome Sequencing Platform"/>
            <person name="Russ C."/>
            <person name="Cuomo C."/>
            <person name="Young S.K."/>
            <person name="Zeng Q."/>
            <person name="Gargeya S."/>
            <person name="Alvarado L."/>
            <person name="Berlin A."/>
            <person name="Chapman S.B."/>
            <person name="Chen Z."/>
            <person name="Freedman E."/>
            <person name="Gellesch M."/>
            <person name="Goldberg J."/>
            <person name="Griggs A."/>
            <person name="Gujja S."/>
            <person name="Heilman E."/>
            <person name="Heiman D."/>
            <person name="Howarth C."/>
            <person name="Mehta T."/>
            <person name="Neiman D."/>
            <person name="Pearson M."/>
            <person name="Roberts A."/>
            <person name="Saif S."/>
            <person name="Shea T."/>
            <person name="Shenoy N."/>
            <person name="Sisk P."/>
            <person name="Stolte C."/>
            <person name="Sykes S."/>
            <person name="White J."/>
            <person name="Yandava C."/>
            <person name="Burger G."/>
            <person name="Gray M.W."/>
            <person name="Holland P.W.H."/>
            <person name="King N."/>
            <person name="Lang F.B.F."/>
            <person name="Roger A.J."/>
            <person name="Ruiz-Trillo I."/>
            <person name="Haas B."/>
            <person name="Nusbaum C."/>
            <person name="Birren B."/>
        </authorList>
    </citation>
    <scope>NUCLEOTIDE SEQUENCE [LARGE SCALE GENOMIC DNA]</scope>
    <source>
        <strain evidence="11 12">JP610</strain>
    </source>
</reference>
<feature type="transmembrane region" description="Helical" evidence="9">
    <location>
        <begin position="303"/>
        <end position="321"/>
    </location>
</feature>
<keyword evidence="3" id="KW-0813">Transport</keyword>
<evidence type="ECO:0000256" key="8">
    <source>
        <dbReference type="SAM" id="MobiDB-lite"/>
    </source>
</evidence>
<evidence type="ECO:0000256" key="3">
    <source>
        <dbReference type="ARBA" id="ARBA00022448"/>
    </source>
</evidence>
<sequence length="601" mass="64005">MSDNTQDAVTLETFVVGEILNLLPVLFLLVAGFFLLEAGSVRSKNATAILMKNILNVSVGITGFWLIGGGIAYGSGPVFGTDGEFYALSAGFNLGAVNLTTWMVGALFALTASSIVSGAVAERSSTESYMWWCLWSSILFYPLIVHWVWNSEGWLAEFGFVDIAGSGVVHSYGAFCAVAAVWMIGPRSERLDATGRWIDDPKSLVGHSSLMQSLGTVLLVAGFYAFNGTSVLTISFDEPDVVQYYALTLVNTALGAMGGGLTAVLMSRFTGKKVYELTHVNMGVINGSIAVCAGCFYYQPWSAYLLGVIATLVYFAVRKLMNKLQLDDPLDAVAVHGGSGFVGVFGLAIFASDPNNEVVGVIHGEFDLLYKQLVGYLVIAAVGLISTVIVLLPLSLAGYTRVSQEIEADGIDISIGQPAYPEVASKGDFIKFREFLTSQNVYSDFEEHRTAFQAWLSKEQRGTVGIAGNIPGASNIPPQGQQNASTSQTQDLSDKKHEAINVPAGNGVTDVGDEAQDSDPSTGLGTSNKQRQSVRSETSTTQAPPKVINTNKRRESMRHPSTSGAVTGANLGTSSVEGMTPSPQSSRAGTYLSRVDPSSQF</sequence>